<gene>
    <name evidence="1" type="ORF">CR513_11732</name>
</gene>
<protein>
    <recommendedName>
        <fullName evidence="3">Integrase zinc-binding domain-containing protein</fullName>
    </recommendedName>
</protein>
<name>A0A371HP10_MUCPR</name>
<evidence type="ECO:0000313" key="2">
    <source>
        <dbReference type="Proteomes" id="UP000257109"/>
    </source>
</evidence>
<dbReference type="STRING" id="157652.A0A371HP10"/>
<organism evidence="1 2">
    <name type="scientific">Mucuna pruriens</name>
    <name type="common">Velvet bean</name>
    <name type="synonym">Dolichos pruriens</name>
    <dbReference type="NCBI Taxonomy" id="157652"/>
    <lineage>
        <taxon>Eukaryota</taxon>
        <taxon>Viridiplantae</taxon>
        <taxon>Streptophyta</taxon>
        <taxon>Embryophyta</taxon>
        <taxon>Tracheophyta</taxon>
        <taxon>Spermatophyta</taxon>
        <taxon>Magnoliopsida</taxon>
        <taxon>eudicotyledons</taxon>
        <taxon>Gunneridae</taxon>
        <taxon>Pentapetalae</taxon>
        <taxon>rosids</taxon>
        <taxon>fabids</taxon>
        <taxon>Fabales</taxon>
        <taxon>Fabaceae</taxon>
        <taxon>Papilionoideae</taxon>
        <taxon>50 kb inversion clade</taxon>
        <taxon>NPAAA clade</taxon>
        <taxon>indigoferoid/millettioid clade</taxon>
        <taxon>Phaseoleae</taxon>
        <taxon>Mucuna</taxon>
    </lineage>
</organism>
<keyword evidence="2" id="KW-1185">Reference proteome</keyword>
<dbReference type="EMBL" id="QJKJ01002056">
    <property type="protein sequence ID" value="RDY04545.1"/>
    <property type="molecule type" value="Genomic_DNA"/>
</dbReference>
<dbReference type="OrthoDB" id="2020429at2759"/>
<evidence type="ECO:0000313" key="1">
    <source>
        <dbReference type="EMBL" id="RDY04545.1"/>
    </source>
</evidence>
<feature type="non-terminal residue" evidence="1">
    <location>
        <position position="269"/>
    </location>
</feature>
<feature type="non-terminal residue" evidence="1">
    <location>
        <position position="1"/>
    </location>
</feature>
<evidence type="ECO:0008006" key="3">
    <source>
        <dbReference type="Google" id="ProtNLM"/>
    </source>
</evidence>
<comment type="caution">
    <text evidence="1">The sequence shown here is derived from an EMBL/GenBank/DDBJ whole genome shotgun (WGS) entry which is preliminary data.</text>
</comment>
<dbReference type="AlphaFoldDB" id="A0A371HP10"/>
<accession>A0A371HP10</accession>
<reference evidence="1" key="1">
    <citation type="submission" date="2018-05" db="EMBL/GenBank/DDBJ databases">
        <title>Draft genome of Mucuna pruriens seed.</title>
        <authorList>
            <person name="Nnadi N.E."/>
            <person name="Vos R."/>
            <person name="Hasami M.H."/>
            <person name="Devisetty U.K."/>
            <person name="Aguiy J.C."/>
        </authorList>
    </citation>
    <scope>NUCLEOTIDE SEQUENCE [LARGE SCALE GENOMIC DNA]</scope>
    <source>
        <strain evidence="1">JCA_2017</strain>
    </source>
</reference>
<dbReference type="Proteomes" id="UP000257109">
    <property type="component" value="Unassembled WGS sequence"/>
</dbReference>
<sequence length="269" mass="31374">MTNIVIEALSRVQEQVVFSLIGGHMSIAKTLRTKNNFYWQDRKYYMKQFILQCSDYQHTKYSTQKLVGLLQPILIPSSQREDLALDFVMGLLIYQGCTIFLVMVNCFSTRAHFSMLPIHFIAFKVTYGKPPPSIPHYMSLKAQNQMKICVDIHRKDVKYYVIDCAFLIKKLGKRYYDPRQILESFWLTNWDDNLTPSCMLVLVQWIDLSPKDTSWEDCDALKHSFHLENKVVFEKLEDDKVVGEEEDGLANPILNGRSKRLSKCPIGWE</sequence>
<proteinExistence type="predicted"/>